<evidence type="ECO:0000259" key="2">
    <source>
        <dbReference type="Pfam" id="PF24852"/>
    </source>
</evidence>
<feature type="compositionally biased region" description="Polar residues" evidence="1">
    <location>
        <begin position="14"/>
        <end position="24"/>
    </location>
</feature>
<dbReference type="EMBL" id="CP099421">
    <property type="protein sequence ID" value="USW52470.1"/>
    <property type="molecule type" value="Genomic_DNA"/>
</dbReference>
<organism evidence="3 4">
    <name type="scientific">Septoria linicola</name>
    <dbReference type="NCBI Taxonomy" id="215465"/>
    <lineage>
        <taxon>Eukaryota</taxon>
        <taxon>Fungi</taxon>
        <taxon>Dikarya</taxon>
        <taxon>Ascomycota</taxon>
        <taxon>Pezizomycotina</taxon>
        <taxon>Dothideomycetes</taxon>
        <taxon>Dothideomycetidae</taxon>
        <taxon>Mycosphaerellales</taxon>
        <taxon>Mycosphaerellaceae</taxon>
        <taxon>Septoria</taxon>
    </lineage>
</organism>
<dbReference type="Proteomes" id="UP001056384">
    <property type="component" value="Chromosome 4"/>
</dbReference>
<dbReference type="PANTHER" id="PTHR42339">
    <property type="entry name" value="HISTONE H1"/>
    <property type="match status" value="1"/>
</dbReference>
<dbReference type="OrthoDB" id="3650224at2759"/>
<sequence>MARTRKDLPKSQDGRCTSCGQTLPLQEKDPNVNTTPVKASQKAVDKDRSPKDFVPPPSAQKPANKPRKAASPKSASKAKDSTNNNTTAASLSTIHLDGEETEAVPIYATCDDIRKLLNAHLPSTNKASFSRELSEMLPSSKVTPRNLDALLKMKGPSAGAHNTAFYAAYVFFEKIRVRDNKKKSAKRQKLEEIYGKEGYSRQGQHEMGIFCPAGVKPYLDQYGQMQEKGMPTGGGIYRKKV</sequence>
<dbReference type="InterPro" id="IPR056143">
    <property type="entry name" value="DUF7726"/>
</dbReference>
<feature type="domain" description="DUF7726" evidence="2">
    <location>
        <begin position="104"/>
        <end position="181"/>
    </location>
</feature>
<dbReference type="PANTHER" id="PTHR42339:SF1">
    <property type="entry name" value="HISTONE H1"/>
    <property type="match status" value="1"/>
</dbReference>
<evidence type="ECO:0000256" key="1">
    <source>
        <dbReference type="SAM" id="MobiDB-lite"/>
    </source>
</evidence>
<feature type="region of interest" description="Disordered" evidence="1">
    <location>
        <begin position="1"/>
        <end position="86"/>
    </location>
</feature>
<protein>
    <recommendedName>
        <fullName evidence="2">DUF7726 domain-containing protein</fullName>
    </recommendedName>
</protein>
<name>A0A9Q9EIX5_9PEZI</name>
<accession>A0A9Q9EIX5</accession>
<reference evidence="3" key="1">
    <citation type="submission" date="2022-06" db="EMBL/GenBank/DDBJ databases">
        <title>Complete genome sequences of two strains of the flax pathogen Septoria linicola.</title>
        <authorList>
            <person name="Lapalu N."/>
            <person name="Simon A."/>
            <person name="Demenou B."/>
            <person name="Paumier D."/>
            <person name="Guillot M.-P."/>
            <person name="Gout L."/>
            <person name="Valade R."/>
        </authorList>
    </citation>
    <scope>NUCLEOTIDE SEQUENCE</scope>
    <source>
        <strain evidence="3">SE15195</strain>
    </source>
</reference>
<evidence type="ECO:0000313" key="4">
    <source>
        <dbReference type="Proteomes" id="UP001056384"/>
    </source>
</evidence>
<dbReference type="AlphaFoldDB" id="A0A9Q9EIX5"/>
<proteinExistence type="predicted"/>
<feature type="compositionally biased region" description="Low complexity" evidence="1">
    <location>
        <begin position="71"/>
        <end position="86"/>
    </location>
</feature>
<gene>
    <name evidence="3" type="ORF">Slin15195_G057890</name>
</gene>
<keyword evidence="4" id="KW-1185">Reference proteome</keyword>
<evidence type="ECO:0000313" key="3">
    <source>
        <dbReference type="EMBL" id="USW52470.1"/>
    </source>
</evidence>
<feature type="compositionally biased region" description="Basic and acidic residues" evidence="1">
    <location>
        <begin position="1"/>
        <end position="13"/>
    </location>
</feature>
<dbReference type="Pfam" id="PF24852">
    <property type="entry name" value="DUF7726"/>
    <property type="match status" value="1"/>
</dbReference>